<accession>A0A8J3M7G0</accession>
<evidence type="ECO:0000313" key="3">
    <source>
        <dbReference type="Proteomes" id="UP000626220"/>
    </source>
</evidence>
<name>A0A8J3M7G0_9RHOB</name>
<evidence type="ECO:0000256" key="1">
    <source>
        <dbReference type="SAM" id="SignalP"/>
    </source>
</evidence>
<reference evidence="2" key="1">
    <citation type="journal article" date="2014" name="Int. J. Syst. Evol. Microbiol.">
        <title>Complete genome sequence of Corynebacterium casei LMG S-19264T (=DSM 44701T), isolated from a smear-ripened cheese.</title>
        <authorList>
            <consortium name="US DOE Joint Genome Institute (JGI-PGF)"/>
            <person name="Walter F."/>
            <person name="Albersmeier A."/>
            <person name="Kalinowski J."/>
            <person name="Ruckert C."/>
        </authorList>
    </citation>
    <scope>NUCLEOTIDE SEQUENCE</scope>
    <source>
        <strain evidence="2">KCTC 42650</strain>
    </source>
</reference>
<gene>
    <name evidence="2" type="ORF">GCM10017056_18810</name>
</gene>
<dbReference type="Proteomes" id="UP000626220">
    <property type="component" value="Unassembled WGS sequence"/>
</dbReference>
<reference evidence="2" key="2">
    <citation type="submission" date="2020-09" db="EMBL/GenBank/DDBJ databases">
        <authorList>
            <person name="Sun Q."/>
            <person name="Kim S."/>
        </authorList>
    </citation>
    <scope>NUCLEOTIDE SEQUENCE</scope>
    <source>
        <strain evidence="2">KCTC 42650</strain>
    </source>
</reference>
<organism evidence="2 3">
    <name type="scientific">Seohaeicola zhoushanensis</name>
    <dbReference type="NCBI Taxonomy" id="1569283"/>
    <lineage>
        <taxon>Bacteria</taxon>
        <taxon>Pseudomonadati</taxon>
        <taxon>Pseudomonadota</taxon>
        <taxon>Alphaproteobacteria</taxon>
        <taxon>Rhodobacterales</taxon>
        <taxon>Roseobacteraceae</taxon>
        <taxon>Seohaeicola</taxon>
    </lineage>
</organism>
<keyword evidence="1" id="KW-0732">Signal</keyword>
<sequence length="148" mass="15747">MRNGGQVAAAAGLLCLCADLAFAMVPLPECMGTNLAAEEAEYIEYSPAWAQGGFVYYQLTSRASDRTTFVLDDCRGGRRLTMQPAGWSAPDFETRSAGQVRLHDTIAPALESAKGYSMEQIRALARGAGARASLAAAKYESCACKVRG</sequence>
<feature type="chain" id="PRO_5035159343" evidence="1">
    <location>
        <begin position="24"/>
        <end position="148"/>
    </location>
</feature>
<dbReference type="AlphaFoldDB" id="A0A8J3M7G0"/>
<dbReference type="RefSeq" id="WP_189679803.1">
    <property type="nucleotide sequence ID" value="NZ_BNCJ01000003.1"/>
</dbReference>
<comment type="caution">
    <text evidence="2">The sequence shown here is derived from an EMBL/GenBank/DDBJ whole genome shotgun (WGS) entry which is preliminary data.</text>
</comment>
<feature type="signal peptide" evidence="1">
    <location>
        <begin position="1"/>
        <end position="23"/>
    </location>
</feature>
<keyword evidence="3" id="KW-1185">Reference proteome</keyword>
<protein>
    <submittedName>
        <fullName evidence="2">Uncharacterized protein</fullName>
    </submittedName>
</protein>
<dbReference type="EMBL" id="BNCJ01000003">
    <property type="protein sequence ID" value="GHF47301.1"/>
    <property type="molecule type" value="Genomic_DNA"/>
</dbReference>
<proteinExistence type="predicted"/>
<evidence type="ECO:0000313" key="2">
    <source>
        <dbReference type="EMBL" id="GHF47301.1"/>
    </source>
</evidence>